<proteinExistence type="predicted"/>
<evidence type="ECO:0000313" key="2">
    <source>
        <dbReference type="Proteomes" id="UP000000763"/>
    </source>
</evidence>
<gene>
    <name evidence="1" type="primary">OSJNBb0039F02.6</name>
</gene>
<sequence>MGKLKLFRSELVGVRNSILKSVSRVVRPHPWCAAFGISTGETDIMGTAKNPIGFRCNKCMKKDSSLHDQNQHMTNVPTDRSTCLKESSDNVHGATNSCLSHCSQTFQLMVALKLLISGGAAARKQSNAIHDWRSLHHHYIKEDKDDSEAHYLDWNPCNGARAYCARLQA</sequence>
<name>Q7X912_ORYSJ</name>
<protein>
    <submittedName>
        <fullName evidence="1">OSJNBb0039F02.6 protein</fullName>
    </submittedName>
</protein>
<reference evidence="2" key="2">
    <citation type="journal article" date="2008" name="Nucleic Acids Res.">
        <title>The rice annotation project database (RAP-DB): 2008 update.</title>
        <authorList>
            <consortium name="The rice annotation project (RAP)"/>
        </authorList>
    </citation>
    <scope>GENOME REANNOTATION</scope>
    <source>
        <strain evidence="2">cv. Nipponbare</strain>
    </source>
</reference>
<evidence type="ECO:0000313" key="1">
    <source>
        <dbReference type="EMBL" id="CAD40775.1"/>
    </source>
</evidence>
<dbReference type="Proteomes" id="UP000000763">
    <property type="component" value="Chromosome 4"/>
</dbReference>
<reference evidence="2" key="1">
    <citation type="journal article" date="2005" name="Nature">
        <title>The map-based sequence of the rice genome.</title>
        <authorList>
            <consortium name="International rice genome sequencing project (IRGSP)"/>
            <person name="Matsumoto T."/>
            <person name="Wu J."/>
            <person name="Kanamori H."/>
            <person name="Katayose Y."/>
            <person name="Fujisawa M."/>
            <person name="Namiki N."/>
            <person name="Mizuno H."/>
            <person name="Yamamoto K."/>
            <person name="Antonio B.A."/>
            <person name="Baba T."/>
            <person name="Sakata K."/>
            <person name="Nagamura Y."/>
            <person name="Aoki H."/>
            <person name="Arikawa K."/>
            <person name="Arita K."/>
            <person name="Bito T."/>
            <person name="Chiden Y."/>
            <person name="Fujitsuka N."/>
            <person name="Fukunaka R."/>
            <person name="Hamada M."/>
            <person name="Harada C."/>
            <person name="Hayashi A."/>
            <person name="Hijishita S."/>
            <person name="Honda M."/>
            <person name="Hosokawa S."/>
            <person name="Ichikawa Y."/>
            <person name="Idonuma A."/>
            <person name="Iijima M."/>
            <person name="Ikeda M."/>
            <person name="Ikeno M."/>
            <person name="Ito K."/>
            <person name="Ito S."/>
            <person name="Ito T."/>
            <person name="Ito Y."/>
            <person name="Ito Y."/>
            <person name="Iwabuchi A."/>
            <person name="Kamiya K."/>
            <person name="Karasawa W."/>
            <person name="Kurita K."/>
            <person name="Katagiri S."/>
            <person name="Kikuta A."/>
            <person name="Kobayashi H."/>
            <person name="Kobayashi N."/>
            <person name="Machita K."/>
            <person name="Maehara T."/>
            <person name="Masukawa M."/>
            <person name="Mizubayashi T."/>
            <person name="Mukai Y."/>
            <person name="Nagasaki H."/>
            <person name="Nagata Y."/>
            <person name="Naito S."/>
            <person name="Nakashima M."/>
            <person name="Nakama Y."/>
            <person name="Nakamichi Y."/>
            <person name="Nakamura M."/>
            <person name="Meguro A."/>
            <person name="Negishi M."/>
            <person name="Ohta I."/>
            <person name="Ohta T."/>
            <person name="Okamoto M."/>
            <person name="Ono N."/>
            <person name="Saji S."/>
            <person name="Sakaguchi M."/>
            <person name="Sakai K."/>
            <person name="Shibata M."/>
            <person name="Shimokawa T."/>
            <person name="Song J."/>
            <person name="Takazaki Y."/>
            <person name="Terasawa K."/>
            <person name="Tsugane M."/>
            <person name="Tsuji K."/>
            <person name="Ueda S."/>
            <person name="Waki K."/>
            <person name="Yamagata H."/>
            <person name="Yamamoto M."/>
            <person name="Yamamoto S."/>
            <person name="Yamane H."/>
            <person name="Yoshiki S."/>
            <person name="Yoshihara R."/>
            <person name="Yukawa K."/>
            <person name="Zhong H."/>
            <person name="Yano M."/>
            <person name="Yuan Q."/>
            <person name="Ouyang S."/>
            <person name="Liu J."/>
            <person name="Jones K.M."/>
            <person name="Gansberger K."/>
            <person name="Moffat K."/>
            <person name="Hill J."/>
            <person name="Bera J."/>
            <person name="Fadrosh D."/>
            <person name="Jin S."/>
            <person name="Johri S."/>
            <person name="Kim M."/>
            <person name="Overton L."/>
            <person name="Reardon M."/>
            <person name="Tsitrin T."/>
            <person name="Vuong H."/>
            <person name="Weaver B."/>
            <person name="Ciecko A."/>
            <person name="Tallon L."/>
            <person name="Jackson J."/>
            <person name="Pai G."/>
            <person name="Aken S.V."/>
            <person name="Utterback T."/>
            <person name="Reidmuller S."/>
            <person name="Feldblyum T."/>
            <person name="Hsiao J."/>
            <person name="Zismann V."/>
            <person name="Iobst S."/>
            <person name="de Vazeille A.R."/>
            <person name="Buell C.R."/>
            <person name="Ying K."/>
            <person name="Li Y."/>
            <person name="Lu T."/>
            <person name="Huang Y."/>
            <person name="Zhao Q."/>
            <person name="Feng Q."/>
            <person name="Zhang L."/>
            <person name="Zhu J."/>
            <person name="Weng Q."/>
            <person name="Mu J."/>
            <person name="Lu Y."/>
            <person name="Fan D."/>
            <person name="Liu Y."/>
            <person name="Guan J."/>
            <person name="Zhang Y."/>
            <person name="Yu S."/>
            <person name="Liu X."/>
            <person name="Zhang Y."/>
            <person name="Hong G."/>
            <person name="Han B."/>
            <person name="Choisne N."/>
            <person name="Demange N."/>
            <person name="Orjeda G."/>
            <person name="Samain S."/>
            <person name="Cattolico L."/>
            <person name="Pelletier E."/>
            <person name="Couloux A."/>
            <person name="Segurens B."/>
            <person name="Wincker P."/>
            <person name="D'Hont A."/>
            <person name="Scarpelli C."/>
            <person name="Weissenbach J."/>
            <person name="Salanoubat M."/>
            <person name="Quetier F."/>
            <person name="Yu Y."/>
            <person name="Kim H.R."/>
            <person name="Rambo T."/>
            <person name="Currie J."/>
            <person name="Collura K."/>
            <person name="Luo M."/>
            <person name="Yang T."/>
            <person name="Ammiraju J.S.S."/>
            <person name="Engler F."/>
            <person name="Soderlund C."/>
            <person name="Wing R.A."/>
            <person name="Palmer L.E."/>
            <person name="de la Bastide M."/>
            <person name="Spiegel L."/>
            <person name="Nascimento L."/>
            <person name="Zutavern T."/>
            <person name="O'Shaughnessy A."/>
            <person name="Dike S."/>
            <person name="Dedhia N."/>
            <person name="Preston R."/>
            <person name="Balija V."/>
            <person name="McCombie W.R."/>
            <person name="Chow T."/>
            <person name="Chen H."/>
            <person name="Chung M."/>
            <person name="Chen C."/>
            <person name="Shaw J."/>
            <person name="Wu H."/>
            <person name="Hsiao K."/>
            <person name="Chao Y."/>
            <person name="Chu M."/>
            <person name="Cheng C."/>
            <person name="Hour A."/>
            <person name="Lee P."/>
            <person name="Lin S."/>
            <person name="Lin Y."/>
            <person name="Liou J."/>
            <person name="Liu S."/>
            <person name="Hsing Y."/>
            <person name="Raghuvanshi S."/>
            <person name="Mohanty A."/>
            <person name="Bharti A.K."/>
            <person name="Gaur A."/>
            <person name="Gupta V."/>
            <person name="Kumar D."/>
            <person name="Ravi V."/>
            <person name="Vij S."/>
            <person name="Kapur A."/>
            <person name="Khurana P."/>
            <person name="Khurana P."/>
            <person name="Khurana J.P."/>
            <person name="Tyagi A.K."/>
            <person name="Gaikwad K."/>
            <person name="Singh A."/>
            <person name="Dalal V."/>
            <person name="Srivastava S."/>
            <person name="Dixit A."/>
            <person name="Pal A.K."/>
            <person name="Ghazi I.A."/>
            <person name="Yadav M."/>
            <person name="Pandit A."/>
            <person name="Bhargava A."/>
            <person name="Sureshbabu K."/>
            <person name="Batra K."/>
            <person name="Sharma T.R."/>
            <person name="Mohapatra T."/>
            <person name="Singh N.K."/>
            <person name="Messing J."/>
            <person name="Nelson A.B."/>
            <person name="Fuks G."/>
            <person name="Kavchok S."/>
            <person name="Keizer G."/>
            <person name="Linton E."/>
            <person name="Llaca V."/>
            <person name="Song R."/>
            <person name="Tanyolac B."/>
            <person name="Young S."/>
            <person name="Ho-Il K."/>
            <person name="Hahn J.H."/>
            <person name="Sangsakoo G."/>
            <person name="Vanavichit A."/>
            <person name="de Mattos Luiz.A.T."/>
            <person name="Zimmer P.D."/>
            <person name="Malone G."/>
            <person name="Dellagostin O."/>
            <person name="de Oliveira A.C."/>
            <person name="Bevan M."/>
            <person name="Bancroft I."/>
            <person name="Minx P."/>
            <person name="Cordum H."/>
            <person name="Wilson R."/>
            <person name="Cheng Z."/>
            <person name="Jin W."/>
            <person name="Jiang J."/>
            <person name="Leong S.A."/>
            <person name="Iwama H."/>
            <person name="Gojobori T."/>
            <person name="Itoh T."/>
            <person name="Niimura Y."/>
            <person name="Fujii Y."/>
            <person name="Habara T."/>
            <person name="Sakai H."/>
            <person name="Sato Y."/>
            <person name="Wilson G."/>
            <person name="Kumar K."/>
            <person name="McCouch S."/>
            <person name="Juretic N."/>
            <person name="Hoen D."/>
            <person name="Wright S."/>
            <person name="Bruskiewich R."/>
            <person name="Bureau T."/>
            <person name="Miyao A."/>
            <person name="Hirochika H."/>
            <person name="Nishikawa T."/>
            <person name="Kadowaki K."/>
            <person name="Sugiura M."/>
            <person name="Burr B."/>
            <person name="Sasaki T."/>
        </authorList>
    </citation>
    <scope>NUCLEOTIDE SEQUENCE [LARGE SCALE GENOMIC DNA]</scope>
    <source>
        <strain evidence="2">cv. Nipponbare</strain>
    </source>
</reference>
<dbReference type="AlphaFoldDB" id="Q7X912"/>
<organism evidence="1 2">
    <name type="scientific">Oryza sativa subsp. japonica</name>
    <name type="common">Rice</name>
    <dbReference type="NCBI Taxonomy" id="39947"/>
    <lineage>
        <taxon>Eukaryota</taxon>
        <taxon>Viridiplantae</taxon>
        <taxon>Streptophyta</taxon>
        <taxon>Embryophyta</taxon>
        <taxon>Tracheophyta</taxon>
        <taxon>Spermatophyta</taxon>
        <taxon>Magnoliopsida</taxon>
        <taxon>Liliopsida</taxon>
        <taxon>Poales</taxon>
        <taxon>Poaceae</taxon>
        <taxon>BOP clade</taxon>
        <taxon>Oryzoideae</taxon>
        <taxon>Oryzeae</taxon>
        <taxon>Oryzinae</taxon>
        <taxon>Oryza</taxon>
        <taxon>Oryza sativa</taxon>
    </lineage>
</organism>
<accession>Q7X912</accession>
<dbReference type="EMBL" id="AL662997">
    <property type="protein sequence ID" value="CAD40775.1"/>
    <property type="molecule type" value="Genomic_DNA"/>
</dbReference>